<evidence type="ECO:0000256" key="1">
    <source>
        <dbReference type="SAM" id="SignalP"/>
    </source>
</evidence>
<comment type="caution">
    <text evidence="3">The sequence shown here is derived from an EMBL/GenBank/DDBJ whole genome shotgun (WGS) entry which is preliminary data.</text>
</comment>
<feature type="chain" id="PRO_5036884196" description="DUF306 domain-containing protein" evidence="1">
    <location>
        <begin position="25"/>
        <end position="139"/>
    </location>
</feature>
<dbReference type="AlphaFoldDB" id="A0A917E9W3"/>
<dbReference type="RefSeq" id="WP_188763402.1">
    <property type="nucleotide sequence ID" value="NZ_BMJM01000010.1"/>
</dbReference>
<sequence>MRIWAAACAGLAAACASMAPPGLASPYVVALDGGPWVAEDIDGGGVMDYARLDAIFDAAGGTFSGLAGCNRYRGAMKQGAKLRLGPMVVGQERICGPALRDMEGKFIAALEGARVVEMDATGAVFLRGKDGRVVKLRRE</sequence>
<dbReference type="Pfam" id="PF03724">
    <property type="entry name" value="META"/>
    <property type="match status" value="1"/>
</dbReference>
<organism evidence="3 4">
    <name type="scientific">Sandarakinorhabdus glacialis</name>
    <dbReference type="NCBI Taxonomy" id="1614636"/>
    <lineage>
        <taxon>Bacteria</taxon>
        <taxon>Pseudomonadati</taxon>
        <taxon>Pseudomonadota</taxon>
        <taxon>Alphaproteobacteria</taxon>
        <taxon>Sphingomonadales</taxon>
        <taxon>Sphingosinicellaceae</taxon>
        <taxon>Sandarakinorhabdus</taxon>
    </lineage>
</organism>
<dbReference type="PROSITE" id="PS51257">
    <property type="entry name" value="PROKAR_LIPOPROTEIN"/>
    <property type="match status" value="1"/>
</dbReference>
<dbReference type="InterPro" id="IPR005184">
    <property type="entry name" value="DUF306_Meta_HslJ"/>
</dbReference>
<keyword evidence="1" id="KW-0732">Signal</keyword>
<dbReference type="Gene3D" id="2.40.128.270">
    <property type="match status" value="1"/>
</dbReference>
<protein>
    <recommendedName>
        <fullName evidence="2">DUF306 domain-containing protein</fullName>
    </recommendedName>
</protein>
<name>A0A917E9W3_9SPHN</name>
<dbReference type="InterPro" id="IPR038670">
    <property type="entry name" value="HslJ-like_sf"/>
</dbReference>
<dbReference type="Proteomes" id="UP000635071">
    <property type="component" value="Unassembled WGS sequence"/>
</dbReference>
<accession>A0A917E9W3</accession>
<reference evidence="3" key="2">
    <citation type="submission" date="2020-09" db="EMBL/GenBank/DDBJ databases">
        <authorList>
            <person name="Sun Q."/>
            <person name="Zhou Y."/>
        </authorList>
    </citation>
    <scope>NUCLEOTIDE SEQUENCE</scope>
    <source>
        <strain evidence="3">CGMCC 1.15519</strain>
    </source>
</reference>
<proteinExistence type="predicted"/>
<evidence type="ECO:0000313" key="3">
    <source>
        <dbReference type="EMBL" id="GGE18214.1"/>
    </source>
</evidence>
<feature type="signal peptide" evidence="1">
    <location>
        <begin position="1"/>
        <end position="24"/>
    </location>
</feature>
<feature type="domain" description="DUF306" evidence="2">
    <location>
        <begin position="31"/>
        <end position="134"/>
    </location>
</feature>
<evidence type="ECO:0000259" key="2">
    <source>
        <dbReference type="Pfam" id="PF03724"/>
    </source>
</evidence>
<evidence type="ECO:0000313" key="4">
    <source>
        <dbReference type="Proteomes" id="UP000635071"/>
    </source>
</evidence>
<reference evidence="3" key="1">
    <citation type="journal article" date="2014" name="Int. J. Syst. Evol. Microbiol.">
        <title>Complete genome sequence of Corynebacterium casei LMG S-19264T (=DSM 44701T), isolated from a smear-ripened cheese.</title>
        <authorList>
            <consortium name="US DOE Joint Genome Institute (JGI-PGF)"/>
            <person name="Walter F."/>
            <person name="Albersmeier A."/>
            <person name="Kalinowski J."/>
            <person name="Ruckert C."/>
        </authorList>
    </citation>
    <scope>NUCLEOTIDE SEQUENCE</scope>
    <source>
        <strain evidence="3">CGMCC 1.15519</strain>
    </source>
</reference>
<dbReference type="EMBL" id="BMJM01000010">
    <property type="protein sequence ID" value="GGE18214.1"/>
    <property type="molecule type" value="Genomic_DNA"/>
</dbReference>
<keyword evidence="4" id="KW-1185">Reference proteome</keyword>
<gene>
    <name evidence="3" type="ORF">GCM10011529_25910</name>
</gene>